<organism evidence="1">
    <name type="scientific">Brassica oleracea</name>
    <name type="common">Wild cabbage</name>
    <dbReference type="NCBI Taxonomy" id="3712"/>
    <lineage>
        <taxon>Eukaryota</taxon>
        <taxon>Viridiplantae</taxon>
        <taxon>Streptophyta</taxon>
        <taxon>Embryophyta</taxon>
        <taxon>Tracheophyta</taxon>
        <taxon>Spermatophyta</taxon>
        <taxon>Magnoliopsida</taxon>
        <taxon>eudicotyledons</taxon>
        <taxon>Gunneridae</taxon>
        <taxon>Pentapetalae</taxon>
        <taxon>rosids</taxon>
        <taxon>malvids</taxon>
        <taxon>Brassicales</taxon>
        <taxon>Brassicaceae</taxon>
        <taxon>Brassiceae</taxon>
        <taxon>Brassica</taxon>
    </lineage>
</organism>
<sequence>MNGCSYQGMRAMFCEDTELLLIVRRICILKTEWSMPYS</sequence>
<accession>A0A3P6AAS1</accession>
<dbReference type="EMBL" id="LR031872">
    <property type="protein sequence ID" value="VDC88947.1"/>
    <property type="molecule type" value="Genomic_DNA"/>
</dbReference>
<reference evidence="1" key="1">
    <citation type="submission" date="2018-11" db="EMBL/GenBank/DDBJ databases">
        <authorList>
            <consortium name="Genoscope - CEA"/>
            <person name="William W."/>
        </authorList>
    </citation>
    <scope>NUCLEOTIDE SEQUENCE</scope>
</reference>
<evidence type="ECO:0000313" key="1">
    <source>
        <dbReference type="EMBL" id="VDC88947.1"/>
    </source>
</evidence>
<protein>
    <submittedName>
        <fullName evidence="1">Uncharacterized protein</fullName>
    </submittedName>
</protein>
<dbReference type="AlphaFoldDB" id="A0A3P6AAS1"/>
<proteinExistence type="predicted"/>
<gene>
    <name evidence="1" type="ORF">BOLC3T14596H</name>
</gene>
<name>A0A3P6AAS1_BRAOL</name>